<feature type="transmembrane region" description="Helical" evidence="1">
    <location>
        <begin position="77"/>
        <end position="95"/>
    </location>
</feature>
<evidence type="ECO:0000313" key="4">
    <source>
        <dbReference type="Proteomes" id="UP000032229"/>
    </source>
</evidence>
<evidence type="ECO:0000313" key="2">
    <source>
        <dbReference type="EMBL" id="AJR04696.1"/>
    </source>
</evidence>
<evidence type="ECO:0000256" key="1">
    <source>
        <dbReference type="SAM" id="Phobius"/>
    </source>
</evidence>
<protein>
    <submittedName>
        <fullName evidence="2">Uncharacterized protein</fullName>
    </submittedName>
</protein>
<feature type="transmembrane region" description="Helical" evidence="1">
    <location>
        <begin position="26"/>
        <end position="52"/>
    </location>
</feature>
<keyword evidence="1" id="KW-0472">Membrane</keyword>
<sequence length="109" mass="12953">MNFALQTTAFFSGCKHTTLFRFRNDFFCLFFILFSSALFSTIYSFIFLLFYLRFEDYNGLCLAKTTFGRRVRDGNGILFWDFYTFSLFFVMAIVLKTKLLIITQTLKKI</sequence>
<name>A0A0C5W0A1_9FLAO</name>
<dbReference type="EMBL" id="CP007202">
    <property type="protein sequence ID" value="AJR04699.1"/>
    <property type="molecule type" value="Genomic_DNA"/>
</dbReference>
<dbReference type="Proteomes" id="UP000032229">
    <property type="component" value="Chromosome"/>
</dbReference>
<organism evidence="2 4">
    <name type="scientific">Siansivirga zeaxanthinifaciens CC-SAMT-1</name>
    <dbReference type="NCBI Taxonomy" id="1454006"/>
    <lineage>
        <taxon>Bacteria</taxon>
        <taxon>Pseudomonadati</taxon>
        <taxon>Bacteroidota</taxon>
        <taxon>Flavobacteriia</taxon>
        <taxon>Flavobacteriales</taxon>
        <taxon>Flavobacteriaceae</taxon>
        <taxon>Siansivirga</taxon>
    </lineage>
</organism>
<reference evidence="2 4" key="1">
    <citation type="submission" date="2014-02" db="EMBL/GenBank/DDBJ databases">
        <authorList>
            <person name="Young C.-C."/>
            <person name="Hameed A."/>
            <person name="Huang H.-C."/>
            <person name="Shahina M."/>
        </authorList>
    </citation>
    <scope>NUCLEOTIDE SEQUENCE [LARGE SCALE GENOMIC DNA]</scope>
    <source>
        <strain evidence="2 4">CC-SAMT-1</strain>
    </source>
</reference>
<gene>
    <name evidence="2" type="ORF">AW14_00330</name>
    <name evidence="3" type="ORF">AW14_00545</name>
</gene>
<keyword evidence="4" id="KW-1185">Reference proteome</keyword>
<dbReference type="HOGENOM" id="CLU_2182173_0_0_10"/>
<accession>A0A0C5W0A1</accession>
<dbReference type="AlphaFoldDB" id="A0A0C5W0A1"/>
<keyword evidence="1" id="KW-1133">Transmembrane helix</keyword>
<dbReference type="KEGG" id="sze:AW14_00545"/>
<keyword evidence="1" id="KW-0812">Transmembrane</keyword>
<evidence type="ECO:0000313" key="3">
    <source>
        <dbReference type="EMBL" id="AJR04699.1"/>
    </source>
</evidence>
<dbReference type="KEGG" id="sze:AW14_00330"/>
<proteinExistence type="predicted"/>
<dbReference type="EMBL" id="CP007202">
    <property type="protein sequence ID" value="AJR04696.1"/>
    <property type="molecule type" value="Genomic_DNA"/>
</dbReference>